<evidence type="ECO:0000256" key="6">
    <source>
        <dbReference type="ARBA" id="ARBA00022989"/>
    </source>
</evidence>
<dbReference type="GO" id="GO:0140326">
    <property type="term" value="F:ATPase-coupled intramembrane lipid transporter activity"/>
    <property type="evidence" value="ECO:0007669"/>
    <property type="project" value="TreeGrafter"/>
</dbReference>
<keyword evidence="6 8" id="KW-1133">Transmembrane helix</keyword>
<feature type="transmembrane region" description="Helical" evidence="8">
    <location>
        <begin position="20"/>
        <end position="39"/>
    </location>
</feature>
<evidence type="ECO:0000313" key="11">
    <source>
        <dbReference type="Proteomes" id="UP000326759"/>
    </source>
</evidence>
<feature type="transmembrane region" description="Helical" evidence="8">
    <location>
        <begin position="650"/>
        <end position="672"/>
    </location>
</feature>
<dbReference type="GO" id="GO:0045332">
    <property type="term" value="P:phospholipid translocation"/>
    <property type="evidence" value="ECO:0007669"/>
    <property type="project" value="TreeGrafter"/>
</dbReference>
<dbReference type="NCBIfam" id="TIGR01494">
    <property type="entry name" value="ATPase_P-type"/>
    <property type="match status" value="2"/>
</dbReference>
<evidence type="ECO:0000256" key="5">
    <source>
        <dbReference type="ARBA" id="ARBA00022967"/>
    </source>
</evidence>
<evidence type="ECO:0000256" key="3">
    <source>
        <dbReference type="ARBA" id="ARBA00022723"/>
    </source>
</evidence>
<accession>A0A5N5SKQ9</accession>
<sequence>MWYLGPTNSSTSAKSVFEDGFSFFILFSYIIPISLYVTLEMQKFLGTFFFQWDKEMKYKETGEYAICNTSDLNEELGQIQYLFTDKTGTLTENTMCFQQCSIAGVKFFDRNGLLKSNDNESIEPIPINIEEVLSFQQHIDTCLLVLALCHTVQTRKVFSSDEDSSSSEGDNANQAFSLVDIQYEYHASSPDEKALVEACARYGIVLEGEIEGKMFLSVQGEKRTFERLETLEFDSGLRTLAVARKKISDEEFKSISKKFAAAKQEIRNREKALQSVMEEVESNLTLLGATAVEDLLQDGVQETLESLSLAGIKVWVLTGDKVETAVNIAYLCGLFKRFMTLIYLVHFDGVEGAKMKLEESEKELEKGDTHFGLVVDGASLMILMENFKKEFYRLCKKCSAVVCCRMSPRQKAEIVQLVKSCSKKRTVCAAVGDGANDVSMIQEAHIGLGIMGKEGRQAVRCSDFAFGRFRFLQRAILVHGHWYYTRISTLIHYCFYKNVAFNTPQVFFAFQSAYSTQQVYSDKELLSKPYLYREIRNNRSMSWAPFIVWGLLGFWHSAVLYYGLFATTFETPFINDGKSQDIYLFGVMLTTNVIFVCNLKLVVEAKYQTWIFIGSILLTMFGFYLVYFIYCIFPKAGVYFTFYVFHGTAVFYFSLIILVVVALLPDVLIKIFMNTKKFSLRDELRKYKQNIKMFNTNSIKNK</sequence>
<dbReference type="GO" id="GO:0016887">
    <property type="term" value="F:ATP hydrolysis activity"/>
    <property type="evidence" value="ECO:0007669"/>
    <property type="project" value="InterPro"/>
</dbReference>
<evidence type="ECO:0000256" key="2">
    <source>
        <dbReference type="ARBA" id="ARBA00022692"/>
    </source>
</evidence>
<dbReference type="Proteomes" id="UP000326759">
    <property type="component" value="Unassembled WGS sequence"/>
</dbReference>
<dbReference type="EMBL" id="SEYY01023702">
    <property type="protein sequence ID" value="KAB7494661.1"/>
    <property type="molecule type" value="Genomic_DNA"/>
</dbReference>
<dbReference type="SFLD" id="SFLDS00003">
    <property type="entry name" value="Haloacid_Dehalogenase"/>
    <property type="match status" value="1"/>
</dbReference>
<proteinExistence type="predicted"/>
<evidence type="ECO:0000256" key="7">
    <source>
        <dbReference type="ARBA" id="ARBA00023136"/>
    </source>
</evidence>
<dbReference type="SUPFAM" id="SSF81665">
    <property type="entry name" value="Calcium ATPase, transmembrane domain M"/>
    <property type="match status" value="1"/>
</dbReference>
<keyword evidence="11" id="KW-1185">Reference proteome</keyword>
<evidence type="ECO:0000313" key="10">
    <source>
        <dbReference type="EMBL" id="KAB7494661.1"/>
    </source>
</evidence>
<dbReference type="FunFam" id="3.40.50.1000:FF:000034">
    <property type="entry name" value="Phospholipid-transporting ATPase"/>
    <property type="match status" value="1"/>
</dbReference>
<name>A0A5N5SKQ9_9CRUS</name>
<dbReference type="InterPro" id="IPR032630">
    <property type="entry name" value="P_typ_ATPase_c"/>
</dbReference>
<dbReference type="InterPro" id="IPR023298">
    <property type="entry name" value="ATPase_P-typ_TM_dom_sf"/>
</dbReference>
<feature type="domain" description="P-type ATPase C-terminal" evidence="9">
    <location>
        <begin position="519"/>
        <end position="674"/>
    </location>
</feature>
<dbReference type="Gene3D" id="3.40.50.1000">
    <property type="entry name" value="HAD superfamily/HAD-like"/>
    <property type="match status" value="1"/>
</dbReference>
<dbReference type="Pfam" id="PF16212">
    <property type="entry name" value="PhoLip_ATPase_C"/>
    <property type="match status" value="1"/>
</dbReference>
<feature type="transmembrane region" description="Helical" evidence="8">
    <location>
        <begin position="543"/>
        <end position="562"/>
    </location>
</feature>
<dbReference type="AlphaFoldDB" id="A0A5N5SKQ9"/>
<dbReference type="GO" id="GO:0005886">
    <property type="term" value="C:plasma membrane"/>
    <property type="evidence" value="ECO:0007669"/>
    <property type="project" value="TreeGrafter"/>
</dbReference>
<dbReference type="InterPro" id="IPR023214">
    <property type="entry name" value="HAD_sf"/>
</dbReference>
<feature type="transmembrane region" description="Helical" evidence="8">
    <location>
        <begin position="582"/>
        <end position="603"/>
    </location>
</feature>
<dbReference type="InterPro" id="IPR036412">
    <property type="entry name" value="HAD-like_sf"/>
</dbReference>
<keyword evidence="4" id="KW-0460">Magnesium</keyword>
<feature type="transmembrane region" description="Helical" evidence="8">
    <location>
        <begin position="610"/>
        <end position="630"/>
    </location>
</feature>
<dbReference type="PANTHER" id="PTHR24092">
    <property type="entry name" value="PROBABLE PHOSPHOLIPID-TRANSPORTING ATPASE"/>
    <property type="match status" value="1"/>
</dbReference>
<keyword evidence="7 8" id="KW-0472">Membrane</keyword>
<reference evidence="10 11" key="1">
    <citation type="journal article" date="2019" name="PLoS Biol.">
        <title>Sex chromosomes control vertical transmission of feminizing Wolbachia symbionts in an isopod.</title>
        <authorList>
            <person name="Becking T."/>
            <person name="Chebbi M.A."/>
            <person name="Giraud I."/>
            <person name="Moumen B."/>
            <person name="Laverre T."/>
            <person name="Caubet Y."/>
            <person name="Peccoud J."/>
            <person name="Gilbert C."/>
            <person name="Cordaux R."/>
        </authorList>
    </citation>
    <scope>NUCLEOTIDE SEQUENCE [LARGE SCALE GENOMIC DNA]</scope>
    <source>
        <strain evidence="10">ANa2</strain>
        <tissue evidence="10">Whole body excluding digestive tract and cuticle</tissue>
    </source>
</reference>
<dbReference type="InterPro" id="IPR044492">
    <property type="entry name" value="P_typ_ATPase_HD_dom"/>
</dbReference>
<dbReference type="GO" id="GO:0005783">
    <property type="term" value="C:endoplasmic reticulum"/>
    <property type="evidence" value="ECO:0007669"/>
    <property type="project" value="TreeGrafter"/>
</dbReference>
<dbReference type="OrthoDB" id="377733at2759"/>
<dbReference type="Gene3D" id="3.40.1110.10">
    <property type="entry name" value="Calcium-transporting ATPase, cytoplasmic domain N"/>
    <property type="match status" value="1"/>
</dbReference>
<evidence type="ECO:0000256" key="4">
    <source>
        <dbReference type="ARBA" id="ARBA00022842"/>
    </source>
</evidence>
<protein>
    <submittedName>
        <fullName evidence="10">Putative phospholipid-transporting ATPase IF</fullName>
    </submittedName>
</protein>
<gene>
    <name evidence="10" type="primary">ATP11B</name>
    <name evidence="10" type="ORF">Anas_04978</name>
</gene>
<comment type="caution">
    <text evidence="10">The sequence shown here is derived from an EMBL/GenBank/DDBJ whole genome shotgun (WGS) entry which is preliminary data.</text>
</comment>
<dbReference type="SFLD" id="SFLDG00002">
    <property type="entry name" value="C1.7:_P-type_atpase_like"/>
    <property type="match status" value="1"/>
</dbReference>
<keyword evidence="2 8" id="KW-0812">Transmembrane</keyword>
<dbReference type="InterPro" id="IPR001757">
    <property type="entry name" value="P_typ_ATPase"/>
</dbReference>
<evidence type="ECO:0000256" key="8">
    <source>
        <dbReference type="SAM" id="Phobius"/>
    </source>
</evidence>
<dbReference type="PRINTS" id="PR00119">
    <property type="entry name" value="CATATPASE"/>
</dbReference>
<dbReference type="InterPro" id="IPR018303">
    <property type="entry name" value="ATPase_P-typ_P_site"/>
</dbReference>
<dbReference type="SUPFAM" id="SSF56784">
    <property type="entry name" value="HAD-like"/>
    <property type="match status" value="1"/>
</dbReference>
<dbReference type="GO" id="GO:0046872">
    <property type="term" value="F:metal ion binding"/>
    <property type="evidence" value="ECO:0007669"/>
    <property type="project" value="UniProtKB-KW"/>
</dbReference>
<dbReference type="PROSITE" id="PS00154">
    <property type="entry name" value="ATPASE_E1_E2"/>
    <property type="match status" value="1"/>
</dbReference>
<dbReference type="Pfam" id="PF00702">
    <property type="entry name" value="Hydrolase"/>
    <property type="match status" value="1"/>
</dbReference>
<keyword evidence="5" id="KW-1278">Translocase</keyword>
<organism evidence="10 11">
    <name type="scientific">Armadillidium nasatum</name>
    <dbReference type="NCBI Taxonomy" id="96803"/>
    <lineage>
        <taxon>Eukaryota</taxon>
        <taxon>Metazoa</taxon>
        <taxon>Ecdysozoa</taxon>
        <taxon>Arthropoda</taxon>
        <taxon>Crustacea</taxon>
        <taxon>Multicrustacea</taxon>
        <taxon>Malacostraca</taxon>
        <taxon>Eumalacostraca</taxon>
        <taxon>Peracarida</taxon>
        <taxon>Isopoda</taxon>
        <taxon>Oniscidea</taxon>
        <taxon>Crinocheta</taxon>
        <taxon>Armadillidiidae</taxon>
        <taxon>Armadillidium</taxon>
    </lineage>
</organism>
<evidence type="ECO:0000256" key="1">
    <source>
        <dbReference type="ARBA" id="ARBA00004141"/>
    </source>
</evidence>
<dbReference type="InterPro" id="IPR023299">
    <property type="entry name" value="ATPase_P-typ_cyto_dom_N"/>
</dbReference>
<dbReference type="GO" id="GO:0005524">
    <property type="term" value="F:ATP binding"/>
    <property type="evidence" value="ECO:0007669"/>
    <property type="project" value="InterPro"/>
</dbReference>
<comment type="subcellular location">
    <subcellularLocation>
        <location evidence="1">Membrane</location>
        <topology evidence="1">Multi-pass membrane protein</topology>
    </subcellularLocation>
</comment>
<dbReference type="SFLD" id="SFLDF00027">
    <property type="entry name" value="p-type_atpase"/>
    <property type="match status" value="1"/>
</dbReference>
<keyword evidence="3" id="KW-0479">Metal-binding</keyword>
<evidence type="ECO:0000259" key="9">
    <source>
        <dbReference type="Pfam" id="PF16212"/>
    </source>
</evidence>
<dbReference type="PANTHER" id="PTHR24092:SF175">
    <property type="entry name" value="PHOSPHOLIPID-TRANSPORTING ATPASE"/>
    <property type="match status" value="1"/>
</dbReference>